<keyword evidence="2" id="KW-1185">Reference proteome</keyword>
<dbReference type="EMBL" id="JBHSED010000010">
    <property type="protein sequence ID" value="MFC4303185.1"/>
    <property type="molecule type" value="Genomic_DNA"/>
</dbReference>
<evidence type="ECO:0000313" key="2">
    <source>
        <dbReference type="Proteomes" id="UP001595755"/>
    </source>
</evidence>
<name>A0ABV8S7W0_9BACL</name>
<comment type="caution">
    <text evidence="1">The sequence shown here is derived from an EMBL/GenBank/DDBJ whole genome shotgun (WGS) entry which is preliminary data.</text>
</comment>
<dbReference type="Proteomes" id="UP001595755">
    <property type="component" value="Unassembled WGS sequence"/>
</dbReference>
<gene>
    <name evidence="1" type="ORF">ACFO1S_06945</name>
</gene>
<dbReference type="RefSeq" id="WP_204605188.1">
    <property type="nucleotide sequence ID" value="NZ_JBHSED010000010.1"/>
</dbReference>
<proteinExistence type="predicted"/>
<evidence type="ECO:0000313" key="1">
    <source>
        <dbReference type="EMBL" id="MFC4303185.1"/>
    </source>
</evidence>
<accession>A0ABV8S7W0</accession>
<organism evidence="1 2">
    <name type="scientific">Cohnella boryungensis</name>
    <dbReference type="NCBI Taxonomy" id="768479"/>
    <lineage>
        <taxon>Bacteria</taxon>
        <taxon>Bacillati</taxon>
        <taxon>Bacillota</taxon>
        <taxon>Bacilli</taxon>
        <taxon>Bacillales</taxon>
        <taxon>Paenibacillaceae</taxon>
        <taxon>Cohnella</taxon>
    </lineage>
</organism>
<protein>
    <submittedName>
        <fullName evidence="1">Uncharacterized protein</fullName>
    </submittedName>
</protein>
<sequence length="65" mass="7167">MVNGLKVQELIDLLLAMNPKAEVLLRAEDGSRQPLTADEVQEIYAPDKAAKTVVHIGGPIEEYHK</sequence>
<reference evidence="2" key="1">
    <citation type="journal article" date="2019" name="Int. J. Syst. Evol. Microbiol.">
        <title>The Global Catalogue of Microorganisms (GCM) 10K type strain sequencing project: providing services to taxonomists for standard genome sequencing and annotation.</title>
        <authorList>
            <consortium name="The Broad Institute Genomics Platform"/>
            <consortium name="The Broad Institute Genome Sequencing Center for Infectious Disease"/>
            <person name="Wu L."/>
            <person name="Ma J."/>
        </authorList>
    </citation>
    <scope>NUCLEOTIDE SEQUENCE [LARGE SCALE GENOMIC DNA]</scope>
    <source>
        <strain evidence="2">CGMCC 4.1641</strain>
    </source>
</reference>